<keyword evidence="2" id="KW-0472">Membrane</keyword>
<feature type="transmembrane region" description="Helical" evidence="2">
    <location>
        <begin position="108"/>
        <end position="131"/>
    </location>
</feature>
<evidence type="ECO:0000313" key="3">
    <source>
        <dbReference type="EMBL" id="RAS60704.1"/>
    </source>
</evidence>
<keyword evidence="2" id="KW-1133">Transmembrane helix</keyword>
<feature type="compositionally biased region" description="Basic and acidic residues" evidence="1">
    <location>
        <begin position="11"/>
        <end position="21"/>
    </location>
</feature>
<dbReference type="Proteomes" id="UP000248714">
    <property type="component" value="Unassembled WGS sequence"/>
</dbReference>
<organism evidence="3 4">
    <name type="scientific">Lentzea atacamensis</name>
    <dbReference type="NCBI Taxonomy" id="531938"/>
    <lineage>
        <taxon>Bacteria</taxon>
        <taxon>Bacillati</taxon>
        <taxon>Actinomycetota</taxon>
        <taxon>Actinomycetes</taxon>
        <taxon>Pseudonocardiales</taxon>
        <taxon>Pseudonocardiaceae</taxon>
        <taxon>Lentzea</taxon>
    </lineage>
</organism>
<evidence type="ECO:0000313" key="4">
    <source>
        <dbReference type="Proteomes" id="UP000248714"/>
    </source>
</evidence>
<comment type="caution">
    <text evidence="3">The sequence shown here is derived from an EMBL/GenBank/DDBJ whole genome shotgun (WGS) entry which is preliminary data.</text>
</comment>
<keyword evidence="2" id="KW-0812">Transmembrane</keyword>
<proteinExistence type="predicted"/>
<reference evidence="3 4" key="1">
    <citation type="submission" date="2018-06" db="EMBL/GenBank/DDBJ databases">
        <title>Genomic Encyclopedia of Type Strains, Phase IV (KMG-IV): sequencing the most valuable type-strain genomes for metagenomic binning, comparative biology and taxonomic classification.</title>
        <authorList>
            <person name="Goeker M."/>
        </authorList>
    </citation>
    <scope>NUCLEOTIDE SEQUENCE [LARGE SCALE GENOMIC DNA]</scope>
    <source>
        <strain evidence="3 4">DSM 45479</strain>
    </source>
</reference>
<dbReference type="EMBL" id="QLTT01000011">
    <property type="protein sequence ID" value="RAS60704.1"/>
    <property type="molecule type" value="Genomic_DNA"/>
</dbReference>
<gene>
    <name evidence="3" type="ORF">C8D87_111123</name>
</gene>
<feature type="region of interest" description="Disordered" evidence="1">
    <location>
        <begin position="1"/>
        <end position="21"/>
    </location>
</feature>
<sequence>MSAPPATKGSDSPKSRDDTTRFRCGAAHHDNQFAESAIRGYLTERPGCVSAGRGRREAVVRHGEVLPFAGSGLPRGSWPRAGVTGALVAGVRCGLGRRGRPGSPRGPLVLGAVAGWIGLFFVLCRCVGGIFRLRSCDERKPGSGGGGLVIVQACTWRNDRRIRRFGRSSCAGVLVLYPTDDGSNIATSEESP</sequence>
<keyword evidence="4" id="KW-1185">Reference proteome</keyword>
<name>A0ABX9E1H6_9PSEU</name>
<evidence type="ECO:0000256" key="2">
    <source>
        <dbReference type="SAM" id="Phobius"/>
    </source>
</evidence>
<evidence type="ECO:0000256" key="1">
    <source>
        <dbReference type="SAM" id="MobiDB-lite"/>
    </source>
</evidence>
<protein>
    <submittedName>
        <fullName evidence="3">Uncharacterized protein</fullName>
    </submittedName>
</protein>
<accession>A0ABX9E1H6</accession>